<evidence type="ECO:0000256" key="4">
    <source>
        <dbReference type="SAM" id="MobiDB-lite"/>
    </source>
</evidence>
<keyword evidence="2 3" id="KW-0040">ANK repeat</keyword>
<evidence type="ECO:0000313" key="6">
    <source>
        <dbReference type="Proteomes" id="UP001278500"/>
    </source>
</evidence>
<evidence type="ECO:0000256" key="3">
    <source>
        <dbReference type="PROSITE-ProRule" id="PRU00023"/>
    </source>
</evidence>
<dbReference type="InterPro" id="IPR050889">
    <property type="entry name" value="Dendritic_Spine_Reg/Scaffold"/>
</dbReference>
<evidence type="ECO:0000256" key="1">
    <source>
        <dbReference type="ARBA" id="ARBA00022737"/>
    </source>
</evidence>
<dbReference type="Pfam" id="PF12796">
    <property type="entry name" value="Ank_2"/>
    <property type="match status" value="1"/>
</dbReference>
<reference evidence="5" key="2">
    <citation type="submission" date="2023-06" db="EMBL/GenBank/DDBJ databases">
        <authorList>
            <consortium name="Lawrence Berkeley National Laboratory"/>
            <person name="Haridas S."/>
            <person name="Hensen N."/>
            <person name="Bonometti L."/>
            <person name="Westerberg I."/>
            <person name="Brannstrom I.O."/>
            <person name="Guillou S."/>
            <person name="Cros-Aarteil S."/>
            <person name="Calhoun S."/>
            <person name="Kuo A."/>
            <person name="Mondo S."/>
            <person name="Pangilinan J."/>
            <person name="Riley R."/>
            <person name="Labutti K."/>
            <person name="Andreopoulos B."/>
            <person name="Lipzen A."/>
            <person name="Chen C."/>
            <person name="Yanf M."/>
            <person name="Daum C."/>
            <person name="Ng V."/>
            <person name="Clum A."/>
            <person name="Steindorff A."/>
            <person name="Ohm R."/>
            <person name="Martin F."/>
            <person name="Silar P."/>
            <person name="Natvig D."/>
            <person name="Lalanne C."/>
            <person name="Gautier V."/>
            <person name="Ament-Velasquez S.L."/>
            <person name="Kruys A."/>
            <person name="Hutchinson M.I."/>
            <person name="Powell A.J."/>
            <person name="Barry K."/>
            <person name="Miller A.N."/>
            <person name="Grigoriev I.V."/>
            <person name="Debuchy R."/>
            <person name="Gladieux P."/>
            <person name="Thoren M.H."/>
            <person name="Johannesson H."/>
        </authorList>
    </citation>
    <scope>NUCLEOTIDE SEQUENCE</scope>
    <source>
        <strain evidence="5">CBS 560.94</strain>
    </source>
</reference>
<feature type="compositionally biased region" description="Low complexity" evidence="4">
    <location>
        <begin position="318"/>
        <end position="327"/>
    </location>
</feature>
<reference evidence="5" key="1">
    <citation type="journal article" date="2023" name="Mol. Phylogenet. Evol.">
        <title>Genome-scale phylogeny and comparative genomics of the fungal order Sordariales.</title>
        <authorList>
            <person name="Hensen N."/>
            <person name="Bonometti L."/>
            <person name="Westerberg I."/>
            <person name="Brannstrom I.O."/>
            <person name="Guillou S."/>
            <person name="Cros-Aarteil S."/>
            <person name="Calhoun S."/>
            <person name="Haridas S."/>
            <person name="Kuo A."/>
            <person name="Mondo S."/>
            <person name="Pangilinan J."/>
            <person name="Riley R."/>
            <person name="LaButti K."/>
            <person name="Andreopoulos B."/>
            <person name="Lipzen A."/>
            <person name="Chen C."/>
            <person name="Yan M."/>
            <person name="Daum C."/>
            <person name="Ng V."/>
            <person name="Clum A."/>
            <person name="Steindorff A."/>
            <person name="Ohm R.A."/>
            <person name="Martin F."/>
            <person name="Silar P."/>
            <person name="Natvig D.O."/>
            <person name="Lalanne C."/>
            <person name="Gautier V."/>
            <person name="Ament-Velasquez S.L."/>
            <person name="Kruys A."/>
            <person name="Hutchinson M.I."/>
            <person name="Powell A.J."/>
            <person name="Barry K."/>
            <person name="Miller A.N."/>
            <person name="Grigoriev I.V."/>
            <person name="Debuchy R."/>
            <person name="Gladieux P."/>
            <person name="Hiltunen Thoren M."/>
            <person name="Johannesson H."/>
        </authorList>
    </citation>
    <scope>NUCLEOTIDE SEQUENCE</scope>
    <source>
        <strain evidence="5">CBS 560.94</strain>
    </source>
</reference>
<dbReference type="InterPro" id="IPR036770">
    <property type="entry name" value="Ankyrin_rpt-contain_sf"/>
</dbReference>
<feature type="repeat" description="ANK" evidence="3">
    <location>
        <begin position="102"/>
        <end position="125"/>
    </location>
</feature>
<evidence type="ECO:0000256" key="2">
    <source>
        <dbReference type="ARBA" id="ARBA00023043"/>
    </source>
</evidence>
<dbReference type="Gene3D" id="1.25.40.20">
    <property type="entry name" value="Ankyrin repeat-containing domain"/>
    <property type="match status" value="1"/>
</dbReference>
<dbReference type="PROSITE" id="PS50297">
    <property type="entry name" value="ANK_REP_REGION"/>
    <property type="match status" value="1"/>
</dbReference>
<name>A0AAE0JFM1_9PEZI</name>
<dbReference type="PROSITE" id="PS50088">
    <property type="entry name" value="ANK_REPEAT"/>
    <property type="match status" value="1"/>
</dbReference>
<dbReference type="SMART" id="SM00248">
    <property type="entry name" value="ANK"/>
    <property type="match status" value="5"/>
</dbReference>
<dbReference type="GeneID" id="87862754"/>
<comment type="caution">
    <text evidence="5">The sequence shown here is derived from an EMBL/GenBank/DDBJ whole genome shotgun (WGS) entry which is preliminary data.</text>
</comment>
<dbReference type="SUPFAM" id="SSF48403">
    <property type="entry name" value="Ankyrin repeat"/>
    <property type="match status" value="1"/>
</dbReference>
<keyword evidence="6" id="KW-1185">Reference proteome</keyword>
<gene>
    <name evidence="5" type="ORF">B0H65DRAFT_442851</name>
</gene>
<dbReference type="Proteomes" id="UP001278500">
    <property type="component" value="Unassembled WGS sequence"/>
</dbReference>
<dbReference type="EMBL" id="JAUEPP010000004">
    <property type="protein sequence ID" value="KAK3345482.1"/>
    <property type="molecule type" value="Genomic_DNA"/>
</dbReference>
<dbReference type="AlphaFoldDB" id="A0AAE0JFM1"/>
<protein>
    <submittedName>
        <fullName evidence="5">Ankyrin repeat-containing domain protein</fullName>
    </submittedName>
</protein>
<keyword evidence="1" id="KW-0677">Repeat</keyword>
<dbReference type="InterPro" id="IPR002110">
    <property type="entry name" value="Ankyrin_rpt"/>
</dbReference>
<organism evidence="5 6">
    <name type="scientific">Neurospora tetraspora</name>
    <dbReference type="NCBI Taxonomy" id="94610"/>
    <lineage>
        <taxon>Eukaryota</taxon>
        <taxon>Fungi</taxon>
        <taxon>Dikarya</taxon>
        <taxon>Ascomycota</taxon>
        <taxon>Pezizomycotina</taxon>
        <taxon>Sordariomycetes</taxon>
        <taxon>Sordariomycetidae</taxon>
        <taxon>Sordariales</taxon>
        <taxon>Sordariaceae</taxon>
        <taxon>Neurospora</taxon>
    </lineage>
</organism>
<feature type="region of interest" description="Disordered" evidence="4">
    <location>
        <begin position="316"/>
        <end position="335"/>
    </location>
</feature>
<accession>A0AAE0JFM1</accession>
<dbReference type="RefSeq" id="XP_062682095.1">
    <property type="nucleotide sequence ID" value="XM_062825600.1"/>
</dbReference>
<dbReference type="PANTHER" id="PTHR24166">
    <property type="entry name" value="ROLLING PEBBLES, ISOFORM B"/>
    <property type="match status" value="1"/>
</dbReference>
<dbReference type="PANTHER" id="PTHR24166:SF48">
    <property type="entry name" value="PROTEIN VAPYRIN"/>
    <property type="match status" value="1"/>
</dbReference>
<proteinExistence type="predicted"/>
<evidence type="ECO:0000313" key="5">
    <source>
        <dbReference type="EMBL" id="KAK3345482.1"/>
    </source>
</evidence>
<sequence>MAVGVQEEQASFDTCSALIGSPDRFTLEAENTDGHTALGLSIIRGHLATTQMLLDQRYWSMPRSSLDKALLLAASTLEEQKSCGICSALIKYGAKLDEMNVEGDTALHVAAYRGHVATVKLLLDKHPKRGREPHVENKKGATPSSLACHYGHLTTLVALDEHHSHYHAPFALKECHKLMEIASFNHHDEIVKYLFKKYPYLHLSRILLDRIPQAESKSETRSEEFLKVLSSTENLRIGAEILELVIRSREFRHLFKELLKSPKLQTSTFDWYCLVSKIKGDALLLADLDEETKDAIEGFKQTSHLFSIGDLGLLGNEPSTPSSPSWSDTLPAPRP</sequence>